<dbReference type="PANTHER" id="PTHR43537">
    <property type="entry name" value="TRANSCRIPTIONAL REGULATOR, GNTR FAMILY"/>
    <property type="match status" value="1"/>
</dbReference>
<keyword evidence="6" id="KW-1185">Reference proteome</keyword>
<protein>
    <submittedName>
        <fullName evidence="5">GntR family transcriptional regulator</fullName>
    </submittedName>
</protein>
<accession>A0ABW6ZUV6</accession>
<comment type="caution">
    <text evidence="5">The sequence shown here is derived from an EMBL/GenBank/DDBJ whole genome shotgun (WGS) entry which is preliminary data.</text>
</comment>
<dbReference type="Gene3D" id="1.20.120.530">
    <property type="entry name" value="GntR ligand-binding domain-like"/>
    <property type="match status" value="1"/>
</dbReference>
<dbReference type="SUPFAM" id="SSF46785">
    <property type="entry name" value="Winged helix' DNA-binding domain"/>
    <property type="match status" value="1"/>
</dbReference>
<dbReference type="PROSITE" id="PS50949">
    <property type="entry name" value="HTH_GNTR"/>
    <property type="match status" value="1"/>
</dbReference>
<dbReference type="Proteomes" id="UP001604002">
    <property type="component" value="Unassembled WGS sequence"/>
</dbReference>
<dbReference type="InterPro" id="IPR036388">
    <property type="entry name" value="WH-like_DNA-bd_sf"/>
</dbReference>
<dbReference type="Pfam" id="PF00392">
    <property type="entry name" value="GntR"/>
    <property type="match status" value="1"/>
</dbReference>
<organism evidence="5 6">
    <name type="scientific">Xanthobacter oligotrophicus</name>
    <dbReference type="NCBI Taxonomy" id="2607286"/>
    <lineage>
        <taxon>Bacteria</taxon>
        <taxon>Pseudomonadati</taxon>
        <taxon>Pseudomonadota</taxon>
        <taxon>Alphaproteobacteria</taxon>
        <taxon>Hyphomicrobiales</taxon>
        <taxon>Xanthobacteraceae</taxon>
        <taxon>Xanthobacter</taxon>
    </lineage>
</organism>
<dbReference type="Pfam" id="PF07729">
    <property type="entry name" value="FCD"/>
    <property type="match status" value="1"/>
</dbReference>
<dbReference type="SMART" id="SM00345">
    <property type="entry name" value="HTH_GNTR"/>
    <property type="match status" value="1"/>
</dbReference>
<keyword evidence="2" id="KW-0238">DNA-binding</keyword>
<evidence type="ECO:0000256" key="1">
    <source>
        <dbReference type="ARBA" id="ARBA00023015"/>
    </source>
</evidence>
<keyword evidence="3" id="KW-0804">Transcription</keyword>
<dbReference type="Gene3D" id="1.10.10.10">
    <property type="entry name" value="Winged helix-like DNA-binding domain superfamily/Winged helix DNA-binding domain"/>
    <property type="match status" value="1"/>
</dbReference>
<evidence type="ECO:0000313" key="5">
    <source>
        <dbReference type="EMBL" id="MFG1372516.1"/>
    </source>
</evidence>
<evidence type="ECO:0000256" key="3">
    <source>
        <dbReference type="ARBA" id="ARBA00023163"/>
    </source>
</evidence>
<dbReference type="SMART" id="SM00895">
    <property type="entry name" value="FCD"/>
    <property type="match status" value="1"/>
</dbReference>
<dbReference type="InterPro" id="IPR011711">
    <property type="entry name" value="GntR_C"/>
</dbReference>
<dbReference type="PANTHER" id="PTHR43537:SF49">
    <property type="entry name" value="TRANSCRIPTIONAL REGULATORY PROTEIN"/>
    <property type="match status" value="1"/>
</dbReference>
<evidence type="ECO:0000259" key="4">
    <source>
        <dbReference type="PROSITE" id="PS50949"/>
    </source>
</evidence>
<dbReference type="EMBL" id="JBAFVH010000005">
    <property type="protein sequence ID" value="MFG1372516.1"/>
    <property type="molecule type" value="Genomic_DNA"/>
</dbReference>
<dbReference type="InterPro" id="IPR036390">
    <property type="entry name" value="WH_DNA-bd_sf"/>
</dbReference>
<gene>
    <name evidence="5" type="ORF">V5F32_10110</name>
</gene>
<evidence type="ECO:0000256" key="2">
    <source>
        <dbReference type="ARBA" id="ARBA00023125"/>
    </source>
</evidence>
<keyword evidence="1" id="KW-0805">Transcription regulation</keyword>
<reference evidence="5 6" key="1">
    <citation type="submission" date="2024-02" db="EMBL/GenBank/DDBJ databases">
        <title>Expansion and revision of Xanthobacter and proposal of Roseixanthobacter gen. nov.</title>
        <authorList>
            <person name="Soltysiak M.P.M."/>
            <person name="Jalihal A."/>
            <person name="Ory A."/>
            <person name="Chrisophersen C."/>
            <person name="Lee A.D."/>
            <person name="Boulton J."/>
            <person name="Springer M."/>
        </authorList>
    </citation>
    <scope>NUCLEOTIDE SEQUENCE [LARGE SCALE GENOMIC DNA]</scope>
    <source>
        <strain evidence="5 6">23A</strain>
    </source>
</reference>
<dbReference type="CDD" id="cd07377">
    <property type="entry name" value="WHTH_GntR"/>
    <property type="match status" value="1"/>
</dbReference>
<dbReference type="InterPro" id="IPR000524">
    <property type="entry name" value="Tscrpt_reg_HTH_GntR"/>
</dbReference>
<name>A0ABW6ZUV6_9HYPH</name>
<dbReference type="SUPFAM" id="SSF48008">
    <property type="entry name" value="GntR ligand-binding domain-like"/>
    <property type="match status" value="1"/>
</dbReference>
<proteinExistence type="predicted"/>
<sequence>MDSGQVHPGSLAEQLREDVEEQIVTGAYGPGARLDEVELAAAFSVSRTPAREALIQLGAAGFIEKRQRKGWVVADIPANRLCEMFEVMAELEAMCARLAARRGTEADHQAILAAHEACRQACEAKDPDAYFRLNEDFHFAIYNASQNQFLIDQARVLQRRLRPYRRLQLRVRSRIGKSFEEHEAIVNAIMAGDADAASALLKAHVVVQGERFADLVASLEACKRAAQ</sequence>
<evidence type="ECO:0000313" key="6">
    <source>
        <dbReference type="Proteomes" id="UP001604002"/>
    </source>
</evidence>
<feature type="domain" description="HTH gntR-type" evidence="4">
    <location>
        <begin position="9"/>
        <end position="76"/>
    </location>
</feature>
<dbReference type="RefSeq" id="WP_393992401.1">
    <property type="nucleotide sequence ID" value="NZ_JBAFVH010000005.1"/>
</dbReference>
<dbReference type="InterPro" id="IPR008920">
    <property type="entry name" value="TF_FadR/GntR_C"/>
</dbReference>